<proteinExistence type="predicted"/>
<protein>
    <submittedName>
        <fullName evidence="1">Uncharacterized protein</fullName>
    </submittedName>
</protein>
<accession>A0A5B7JLJ0</accession>
<dbReference type="AlphaFoldDB" id="A0A5B7JLJ0"/>
<name>A0A5B7JLJ0_PORTR</name>
<gene>
    <name evidence="1" type="ORF">E2C01_089065</name>
</gene>
<comment type="caution">
    <text evidence="1">The sequence shown here is derived from an EMBL/GenBank/DDBJ whole genome shotgun (WGS) entry which is preliminary data.</text>
</comment>
<reference evidence="1 2" key="1">
    <citation type="submission" date="2019-05" db="EMBL/GenBank/DDBJ databases">
        <title>Another draft genome of Portunus trituberculatus and its Hox gene families provides insights of decapod evolution.</title>
        <authorList>
            <person name="Jeong J.-H."/>
            <person name="Song I."/>
            <person name="Kim S."/>
            <person name="Choi T."/>
            <person name="Kim D."/>
            <person name="Ryu S."/>
            <person name="Kim W."/>
        </authorList>
    </citation>
    <scope>NUCLEOTIDE SEQUENCE [LARGE SCALE GENOMIC DNA]</scope>
    <source>
        <tissue evidence="1">Muscle</tissue>
    </source>
</reference>
<evidence type="ECO:0000313" key="2">
    <source>
        <dbReference type="Proteomes" id="UP000324222"/>
    </source>
</evidence>
<evidence type="ECO:0000313" key="1">
    <source>
        <dbReference type="EMBL" id="MPC93918.1"/>
    </source>
</evidence>
<dbReference type="EMBL" id="VSRR010096585">
    <property type="protein sequence ID" value="MPC93918.1"/>
    <property type="molecule type" value="Genomic_DNA"/>
</dbReference>
<sequence length="73" mass="7803">MMLEVIVQLLPGAVAKPHMLEQHTAYPGLLLGGIQWLMGSGLAALEFVQHHGDLLVVVLGVLQGQLDGHQISL</sequence>
<dbReference type="Proteomes" id="UP000324222">
    <property type="component" value="Unassembled WGS sequence"/>
</dbReference>
<organism evidence="1 2">
    <name type="scientific">Portunus trituberculatus</name>
    <name type="common">Swimming crab</name>
    <name type="synonym">Neptunus trituberculatus</name>
    <dbReference type="NCBI Taxonomy" id="210409"/>
    <lineage>
        <taxon>Eukaryota</taxon>
        <taxon>Metazoa</taxon>
        <taxon>Ecdysozoa</taxon>
        <taxon>Arthropoda</taxon>
        <taxon>Crustacea</taxon>
        <taxon>Multicrustacea</taxon>
        <taxon>Malacostraca</taxon>
        <taxon>Eumalacostraca</taxon>
        <taxon>Eucarida</taxon>
        <taxon>Decapoda</taxon>
        <taxon>Pleocyemata</taxon>
        <taxon>Brachyura</taxon>
        <taxon>Eubrachyura</taxon>
        <taxon>Portunoidea</taxon>
        <taxon>Portunidae</taxon>
        <taxon>Portuninae</taxon>
        <taxon>Portunus</taxon>
    </lineage>
</organism>
<keyword evidence="2" id="KW-1185">Reference proteome</keyword>